<dbReference type="EMBL" id="LS398110">
    <property type="protein sequence ID" value="SPP98511.1"/>
    <property type="molecule type" value="Genomic_DNA"/>
</dbReference>
<dbReference type="AlphaFoldDB" id="A0A2U3QAQ1"/>
<sequence>MAISVDGHALRLAISGSYPWRDEVEITVESVPPIAHTRALRLPEWCSAPETSSLNGELVNCEPRKGYLHIRRTWRQGDRVKLWLPMQVRRAYGHPQTRNLAGKVAIQRGSLIYCLEEADNGTELHNVWLHAESRFSVIEGTGLFRGNPSLASPSALAPAPLSNGVCSFDPEELRSAQGGRLPLESITFEVDLQNEPS</sequence>
<dbReference type="Pfam" id="PF20736">
    <property type="entry name" value="Glyco_hydro127M"/>
    <property type="match status" value="1"/>
</dbReference>
<reference evidence="3 4" key="1">
    <citation type="submission" date="2018-03" db="EMBL/GenBank/DDBJ databases">
        <authorList>
            <person name="Gully D."/>
        </authorList>
    </citation>
    <scope>NUCLEOTIDE SEQUENCE [LARGE SCALE GENOMIC DNA]</scope>
    <source>
        <strain evidence="3">ORS3257</strain>
    </source>
</reference>
<evidence type="ECO:0000313" key="4">
    <source>
        <dbReference type="Proteomes" id="UP000246085"/>
    </source>
</evidence>
<accession>A0A2U3QAQ1</accession>
<evidence type="ECO:0000259" key="2">
    <source>
        <dbReference type="Pfam" id="PF20737"/>
    </source>
</evidence>
<dbReference type="PANTHER" id="PTHR43465">
    <property type="entry name" value="DUF1680 DOMAIN PROTEIN (AFU_ORTHOLOGUE AFUA_1G08910)"/>
    <property type="match status" value="1"/>
</dbReference>
<proteinExistence type="predicted"/>
<dbReference type="Proteomes" id="UP000246085">
    <property type="component" value="Chromosome BRAD3257"/>
</dbReference>
<name>A0A2U3QAQ1_9BRAD</name>
<dbReference type="KEGG" id="bvz:BRAD3257_7896"/>
<dbReference type="PANTHER" id="PTHR43465:SF2">
    <property type="entry name" value="DUF1680 DOMAIN PROTEIN (AFU_ORTHOLOGUE AFUA_1G08910)"/>
    <property type="match status" value="1"/>
</dbReference>
<dbReference type="InterPro" id="IPR049049">
    <property type="entry name" value="Beta-AFase-like_GH127_C"/>
</dbReference>
<gene>
    <name evidence="3" type="ORF">BRAD3257_7896</name>
</gene>
<feature type="domain" description="Non-reducing end beta-L-arabinofuranosidase-like GH127 C-terminal" evidence="2">
    <location>
        <begin position="88"/>
        <end position="136"/>
    </location>
</feature>
<dbReference type="InterPro" id="IPR049046">
    <property type="entry name" value="Beta-AFase-like_GH127_middle"/>
</dbReference>
<protein>
    <submittedName>
        <fullName evidence="3">Uncharacterized protein</fullName>
    </submittedName>
</protein>
<feature type="domain" description="Non-reducing end beta-L-arabinofuranosidase-like GH127 middle" evidence="1">
    <location>
        <begin position="8"/>
        <end position="86"/>
    </location>
</feature>
<evidence type="ECO:0000313" key="3">
    <source>
        <dbReference type="EMBL" id="SPP98511.1"/>
    </source>
</evidence>
<dbReference type="Pfam" id="PF20737">
    <property type="entry name" value="Glyco_hydro127C"/>
    <property type="match status" value="1"/>
</dbReference>
<dbReference type="InterPro" id="IPR049174">
    <property type="entry name" value="Beta-AFase-like"/>
</dbReference>
<evidence type="ECO:0000259" key="1">
    <source>
        <dbReference type="Pfam" id="PF20736"/>
    </source>
</evidence>
<organism evidence="3 4">
    <name type="scientific">Bradyrhizobium vignae</name>
    <dbReference type="NCBI Taxonomy" id="1549949"/>
    <lineage>
        <taxon>Bacteria</taxon>
        <taxon>Pseudomonadati</taxon>
        <taxon>Pseudomonadota</taxon>
        <taxon>Alphaproteobacteria</taxon>
        <taxon>Hyphomicrobiales</taxon>
        <taxon>Nitrobacteraceae</taxon>
        <taxon>Bradyrhizobium</taxon>
    </lineage>
</organism>